<protein>
    <submittedName>
        <fullName evidence="2">Uncharacterized protein</fullName>
    </submittedName>
</protein>
<gene>
    <name evidence="2" type="ORF">MIZ03_1688</name>
</gene>
<reference evidence="2 3" key="1">
    <citation type="journal article" date="2021" name="Microbiol. Spectr.">
        <title>A Single Bacterium Capable of Oxidation and Reduction of Iron at Circumneutral pH.</title>
        <authorList>
            <person name="Kato S."/>
            <person name="Ohkuma M."/>
        </authorList>
    </citation>
    <scope>NUCLEOTIDE SEQUENCE [LARGE SCALE GENOMIC DNA]</scope>
    <source>
        <strain evidence="2 3">MIZ03</strain>
    </source>
</reference>
<sequence length="134" mass="14470">MAALAATNSATPSQRTSLIRNQLEAARRQAEQAQANEESLRQQVAQAESQTQNSNEKVRSLNRQLKQANQSDPTYTSRLQSGQAAAAIKTQEWVNGLYSAVIAKRGMTLNTSPSSTPVLNTQGQTTGRILNLSA</sequence>
<dbReference type="SUPFAM" id="SSF57997">
    <property type="entry name" value="Tropomyosin"/>
    <property type="match status" value="1"/>
</dbReference>
<name>A0ABM7MKN2_9BURK</name>
<evidence type="ECO:0000313" key="3">
    <source>
        <dbReference type="Proteomes" id="UP000824366"/>
    </source>
</evidence>
<feature type="region of interest" description="Disordered" evidence="1">
    <location>
        <begin position="24"/>
        <end position="77"/>
    </location>
</feature>
<evidence type="ECO:0000256" key="1">
    <source>
        <dbReference type="SAM" id="MobiDB-lite"/>
    </source>
</evidence>
<keyword evidence="3" id="KW-1185">Reference proteome</keyword>
<evidence type="ECO:0000313" key="2">
    <source>
        <dbReference type="EMBL" id="BCO26802.1"/>
    </source>
</evidence>
<organism evidence="2 3">
    <name type="scientific">Rhodoferax lithotrophicus</name>
    <dbReference type="NCBI Taxonomy" id="2798804"/>
    <lineage>
        <taxon>Bacteria</taxon>
        <taxon>Pseudomonadati</taxon>
        <taxon>Pseudomonadota</taxon>
        <taxon>Betaproteobacteria</taxon>
        <taxon>Burkholderiales</taxon>
        <taxon>Comamonadaceae</taxon>
        <taxon>Rhodoferax</taxon>
    </lineage>
</organism>
<dbReference type="Proteomes" id="UP000824366">
    <property type="component" value="Chromosome"/>
</dbReference>
<feature type="compositionally biased region" description="Polar residues" evidence="1">
    <location>
        <begin position="41"/>
        <end position="77"/>
    </location>
</feature>
<proteinExistence type="predicted"/>
<accession>A0ABM7MKN2</accession>
<dbReference type="RefSeq" id="WP_223910828.1">
    <property type="nucleotide sequence ID" value="NZ_AP024238.1"/>
</dbReference>
<dbReference type="EMBL" id="AP024238">
    <property type="protein sequence ID" value="BCO26802.1"/>
    <property type="molecule type" value="Genomic_DNA"/>
</dbReference>